<gene>
    <name evidence="9" type="ORF">Fcan01_26420</name>
</gene>
<dbReference type="FunFam" id="3.30.160.60:FF:000624">
    <property type="entry name" value="zinc finger protein 697"/>
    <property type="match status" value="1"/>
</dbReference>
<feature type="domain" description="C2H2-type" evidence="8">
    <location>
        <begin position="557"/>
        <end position="585"/>
    </location>
</feature>
<dbReference type="EMBL" id="LNIX01000043">
    <property type="protein sequence ID" value="OXA38780.1"/>
    <property type="molecule type" value="Genomic_DNA"/>
</dbReference>
<feature type="domain" description="C2H2-type" evidence="8">
    <location>
        <begin position="328"/>
        <end position="346"/>
    </location>
</feature>
<keyword evidence="4" id="KW-0862">Zinc</keyword>
<dbReference type="Pfam" id="PF00096">
    <property type="entry name" value="zf-C2H2"/>
    <property type="match status" value="4"/>
</dbReference>
<feature type="domain" description="C2H2-type" evidence="8">
    <location>
        <begin position="674"/>
        <end position="702"/>
    </location>
</feature>
<feature type="domain" description="C2H2-type" evidence="8">
    <location>
        <begin position="585"/>
        <end position="612"/>
    </location>
</feature>
<dbReference type="InterPro" id="IPR036236">
    <property type="entry name" value="Znf_C2H2_sf"/>
</dbReference>
<sequence>MSTSQLCLLCLQIIDKAAKPTRKIRIKTVCKLMTPCHHNSNSTHDFPPEFEDDDICEVCDGCYPVFSTMEEIRSQISLLEEEIVSKVREIQATILHASSSHLQNNRNGKIIQIRNILLKLTGENEQHDEAQVKLEHIFSGESGTERDTNFVPNEDDVKEEEDEIDPLADLGDQLLYDDINSFCEASIEKTEEEDFIEDEDEESAFCIIPWPQTSSTKREENPKCSSPTKRRIEGSPLPKTNSKKTKLQRGAEEASAPRISPTNKQTAPPIHFNSLVQVRVIKRSNLISKSESSVEDDDAKPGPGSNDKDLASKIEFVDTSDDIRPRFHKCTQCAKSFPTKQALNRHTPKCRITLCIFPLCTATFYSKGDRDAHMLTDHEGRAYQCRICKTKFRGLKGLAAHLVMRHEDGEKKLSCVKCEKKFCLEENLARHLKLHEVEEIKPLVCDLCDDRCENEELLKKHMAMTTHTKRFECTQCPQKCRNRVALERHLNTHTKEKPDKCPHCDHTAADKYNLQDHIARAHPSGPPTHICHICGKGFYVHADLKTHLSRHDGKFGRKCGTCGETFASWNDLQSHLVKVHGKDPFVCDECGASFTTRGGLNHHKKIHAGEKKHKCETCGACFFGLSYLNVHMRTHTGERPFPCPQCDKAFKSRTHLNNHVKVIHTPGYVAPTPHKCPHCDKGCTTPFFLRCHIRQAHTGERPFICDQCAKGFAVKSALTLHLKTAHGVVPEKKNRLPRSKKDVFHAEEDSD</sequence>
<dbReference type="InterPro" id="IPR013087">
    <property type="entry name" value="Znf_C2H2_type"/>
</dbReference>
<dbReference type="GO" id="GO:0048598">
    <property type="term" value="P:embryonic morphogenesis"/>
    <property type="evidence" value="ECO:0007669"/>
    <property type="project" value="UniProtKB-ARBA"/>
</dbReference>
<keyword evidence="3 6" id="KW-0863">Zinc-finger</keyword>
<dbReference type="SUPFAM" id="SSF57667">
    <property type="entry name" value="beta-beta-alpha zinc fingers"/>
    <property type="match status" value="7"/>
</dbReference>
<keyword evidence="1" id="KW-0479">Metal-binding</keyword>
<name>A0A226D153_FOLCA</name>
<evidence type="ECO:0000256" key="5">
    <source>
        <dbReference type="ARBA" id="ARBA00023242"/>
    </source>
</evidence>
<dbReference type="Proteomes" id="UP000198287">
    <property type="component" value="Unassembled WGS sequence"/>
</dbReference>
<feature type="domain" description="C2H2-type" evidence="8">
    <location>
        <begin position="641"/>
        <end position="665"/>
    </location>
</feature>
<dbReference type="GO" id="GO:0000978">
    <property type="term" value="F:RNA polymerase II cis-regulatory region sequence-specific DNA binding"/>
    <property type="evidence" value="ECO:0007669"/>
    <property type="project" value="TreeGrafter"/>
</dbReference>
<evidence type="ECO:0000256" key="2">
    <source>
        <dbReference type="ARBA" id="ARBA00022737"/>
    </source>
</evidence>
<dbReference type="Gene3D" id="3.30.160.60">
    <property type="entry name" value="Classic Zinc Finger"/>
    <property type="match status" value="8"/>
</dbReference>
<dbReference type="PANTHER" id="PTHR24393">
    <property type="entry name" value="ZINC FINGER PROTEIN"/>
    <property type="match status" value="1"/>
</dbReference>
<dbReference type="PROSITE" id="PS50157">
    <property type="entry name" value="ZINC_FINGER_C2H2_2"/>
    <property type="match status" value="10"/>
</dbReference>
<dbReference type="GO" id="GO:0001228">
    <property type="term" value="F:DNA-binding transcription activator activity, RNA polymerase II-specific"/>
    <property type="evidence" value="ECO:0007669"/>
    <property type="project" value="TreeGrafter"/>
</dbReference>
<organism evidence="9 10">
    <name type="scientific">Folsomia candida</name>
    <name type="common">Springtail</name>
    <dbReference type="NCBI Taxonomy" id="158441"/>
    <lineage>
        <taxon>Eukaryota</taxon>
        <taxon>Metazoa</taxon>
        <taxon>Ecdysozoa</taxon>
        <taxon>Arthropoda</taxon>
        <taxon>Hexapoda</taxon>
        <taxon>Collembola</taxon>
        <taxon>Entomobryomorpha</taxon>
        <taxon>Isotomoidea</taxon>
        <taxon>Isotomidae</taxon>
        <taxon>Proisotominae</taxon>
        <taxon>Folsomia</taxon>
    </lineage>
</organism>
<dbReference type="Pfam" id="PF13912">
    <property type="entry name" value="zf-C2H2_6"/>
    <property type="match status" value="1"/>
</dbReference>
<dbReference type="GO" id="GO:0005634">
    <property type="term" value="C:nucleus"/>
    <property type="evidence" value="ECO:0007669"/>
    <property type="project" value="TreeGrafter"/>
</dbReference>
<evidence type="ECO:0000256" key="1">
    <source>
        <dbReference type="ARBA" id="ARBA00022723"/>
    </source>
</evidence>
<feature type="region of interest" description="Disordered" evidence="7">
    <location>
        <begin position="731"/>
        <end position="751"/>
    </location>
</feature>
<feature type="domain" description="C2H2-type" evidence="8">
    <location>
        <begin position="471"/>
        <end position="498"/>
    </location>
</feature>
<dbReference type="OrthoDB" id="3524154at2759"/>
<comment type="caution">
    <text evidence="9">The sequence shown here is derived from an EMBL/GenBank/DDBJ whole genome shotgun (WGS) entry which is preliminary data.</text>
</comment>
<dbReference type="FunFam" id="3.30.160.60:FF:000202">
    <property type="entry name" value="Zinc finger protein 574"/>
    <property type="match status" value="1"/>
</dbReference>
<keyword evidence="5" id="KW-0539">Nucleus</keyword>
<feature type="domain" description="C2H2-type" evidence="8">
    <location>
        <begin position="703"/>
        <end position="726"/>
    </location>
</feature>
<feature type="region of interest" description="Disordered" evidence="7">
    <location>
        <begin position="207"/>
        <end position="271"/>
    </location>
</feature>
<dbReference type="PROSITE" id="PS00028">
    <property type="entry name" value="ZINC_FINGER_C2H2_1"/>
    <property type="match status" value="10"/>
</dbReference>
<evidence type="ECO:0000256" key="6">
    <source>
        <dbReference type="PROSITE-ProRule" id="PRU00042"/>
    </source>
</evidence>
<feature type="region of interest" description="Disordered" evidence="7">
    <location>
        <begin position="289"/>
        <end position="311"/>
    </location>
</feature>
<evidence type="ECO:0000256" key="7">
    <source>
        <dbReference type="SAM" id="MobiDB-lite"/>
    </source>
</evidence>
<keyword evidence="2" id="KW-0677">Repeat</keyword>
<dbReference type="PANTHER" id="PTHR24393:SF34">
    <property type="entry name" value="PR_SET DOMAIN 13"/>
    <property type="match status" value="1"/>
</dbReference>
<dbReference type="SMART" id="SM00355">
    <property type="entry name" value="ZnF_C2H2"/>
    <property type="match status" value="14"/>
</dbReference>
<evidence type="ECO:0000256" key="3">
    <source>
        <dbReference type="ARBA" id="ARBA00022771"/>
    </source>
</evidence>
<dbReference type="Pfam" id="PF13465">
    <property type="entry name" value="zf-H2C2_2"/>
    <property type="match status" value="1"/>
</dbReference>
<dbReference type="OMA" id="DDRCENE"/>
<evidence type="ECO:0000259" key="8">
    <source>
        <dbReference type="PROSITE" id="PS50157"/>
    </source>
</evidence>
<keyword evidence="10" id="KW-1185">Reference proteome</keyword>
<protein>
    <submittedName>
        <fullName evidence="9">Zinc finger protein 26</fullName>
    </submittedName>
</protein>
<evidence type="ECO:0000256" key="4">
    <source>
        <dbReference type="ARBA" id="ARBA00022833"/>
    </source>
</evidence>
<dbReference type="AlphaFoldDB" id="A0A226D153"/>
<evidence type="ECO:0000313" key="9">
    <source>
        <dbReference type="EMBL" id="OXA38780.1"/>
    </source>
</evidence>
<proteinExistence type="predicted"/>
<accession>A0A226D153</accession>
<evidence type="ECO:0000313" key="10">
    <source>
        <dbReference type="Proteomes" id="UP000198287"/>
    </source>
</evidence>
<reference evidence="9 10" key="1">
    <citation type="submission" date="2015-12" db="EMBL/GenBank/DDBJ databases">
        <title>The genome of Folsomia candida.</title>
        <authorList>
            <person name="Faddeeva A."/>
            <person name="Derks M.F."/>
            <person name="Anvar Y."/>
            <person name="Smit S."/>
            <person name="Van Straalen N."/>
            <person name="Roelofs D."/>
        </authorList>
    </citation>
    <scope>NUCLEOTIDE SEQUENCE [LARGE SCALE GENOMIC DNA]</scope>
    <source>
        <strain evidence="9 10">VU population</strain>
        <tissue evidence="9">Whole body</tissue>
    </source>
</reference>
<feature type="domain" description="C2H2-type" evidence="8">
    <location>
        <begin position="529"/>
        <end position="556"/>
    </location>
</feature>
<dbReference type="FunFam" id="3.30.160.60:FF:000100">
    <property type="entry name" value="Zinc finger 45-like"/>
    <property type="match status" value="1"/>
</dbReference>
<dbReference type="GO" id="GO:0008270">
    <property type="term" value="F:zinc ion binding"/>
    <property type="evidence" value="ECO:0007669"/>
    <property type="project" value="UniProtKB-KW"/>
</dbReference>
<feature type="domain" description="C2H2-type" evidence="8">
    <location>
        <begin position="413"/>
        <end position="440"/>
    </location>
</feature>
<dbReference type="FunFam" id="3.30.160.60:FF:001325">
    <property type="entry name" value="zinc finger protein 200"/>
    <property type="match status" value="1"/>
</dbReference>
<feature type="domain" description="C2H2-type" evidence="8">
    <location>
        <begin position="613"/>
        <end position="640"/>
    </location>
</feature>